<dbReference type="EMBL" id="CP003879">
    <property type="protein sequence ID" value="AFU68936.1"/>
    <property type="molecule type" value="Genomic_DNA"/>
</dbReference>
<dbReference type="AlphaFoldDB" id="K4IIM6"/>
<dbReference type="STRING" id="313595.P700755_002146"/>
<dbReference type="KEGG" id="ptq:P700755_002146"/>
<feature type="domain" description="Putative auto-transporter adhesin head GIN" evidence="1">
    <location>
        <begin position="43"/>
        <end position="233"/>
    </location>
</feature>
<accession>K4IIM6</accession>
<dbReference type="Gene3D" id="2.160.20.120">
    <property type="match status" value="1"/>
</dbReference>
<proteinExistence type="predicted"/>
<evidence type="ECO:0000259" key="1">
    <source>
        <dbReference type="Pfam" id="PF10988"/>
    </source>
</evidence>
<sequence length="249" mass="27805">MKKYIAILIFTFFLNSCDIDSTKDCLRGSGKTETQILDISGLEQITIRENISLEITFTTEESLEIMGRKHHLDQLEIIQNGNEFEFKVEGLCSTGFSEPPIVLKLKSSSLNYVRNSSQFDVISTNMLEFEKLSLVSEDFNDTEALSLGNFKIEVDNSLVNITGSGISDFKLSGKTERLNFGTFSGSGTVSARQLEAEVVTFFHRSFKNAVVTPIQRLEGEIRSSGNLISTKTPPHIDVEAFYTGQLIFE</sequence>
<reference evidence="2" key="2">
    <citation type="submission" date="2012-09" db="EMBL/GenBank/DDBJ databases">
        <title>The complete sequence of Psychroflexus torquis an extreme psychrophile from sea-ice that is stimulated by light.</title>
        <authorList>
            <person name="Feng S."/>
            <person name="Powell S.M."/>
            <person name="Bowman J.P."/>
        </authorList>
    </citation>
    <scope>NUCLEOTIDE SEQUENCE [LARGE SCALE GENOMIC DNA]</scope>
    <source>
        <strain evidence="2">ATCC 700755</strain>
    </source>
</reference>
<dbReference type="Pfam" id="PF10988">
    <property type="entry name" value="DUF2807"/>
    <property type="match status" value="1"/>
</dbReference>
<dbReference type="Proteomes" id="UP000008514">
    <property type="component" value="Chromosome"/>
</dbReference>
<dbReference type="eggNOG" id="ENOG502ZC8P">
    <property type="taxonomic scope" value="Bacteria"/>
</dbReference>
<dbReference type="OrthoDB" id="1466971at2"/>
<dbReference type="InterPro" id="IPR021255">
    <property type="entry name" value="DUF2807"/>
</dbReference>
<organism evidence="2 3">
    <name type="scientific">Psychroflexus torquis (strain ATCC 700755 / CIP 106069 / ACAM 623)</name>
    <dbReference type="NCBI Taxonomy" id="313595"/>
    <lineage>
        <taxon>Bacteria</taxon>
        <taxon>Pseudomonadati</taxon>
        <taxon>Bacteroidota</taxon>
        <taxon>Flavobacteriia</taxon>
        <taxon>Flavobacteriales</taxon>
        <taxon>Flavobacteriaceae</taxon>
        <taxon>Psychroflexus</taxon>
    </lineage>
</organism>
<keyword evidence="3" id="KW-1185">Reference proteome</keyword>
<dbReference type="HOGENOM" id="CLU_1110339_0_0_10"/>
<protein>
    <recommendedName>
        <fullName evidence="1">Putative auto-transporter adhesin head GIN domain-containing protein</fullName>
    </recommendedName>
</protein>
<dbReference type="RefSeq" id="WP_015024515.1">
    <property type="nucleotide sequence ID" value="NC_018721.1"/>
</dbReference>
<evidence type="ECO:0000313" key="2">
    <source>
        <dbReference type="EMBL" id="AFU68936.1"/>
    </source>
</evidence>
<evidence type="ECO:0000313" key="3">
    <source>
        <dbReference type="Proteomes" id="UP000008514"/>
    </source>
</evidence>
<reference evidence="2" key="1">
    <citation type="submission" date="2006-03" db="EMBL/GenBank/DDBJ databases">
        <authorList>
            <person name="Bowman J."/>
            <person name="Ferriera S."/>
            <person name="Johnson J."/>
            <person name="Kravitz S."/>
            <person name="Halpern A."/>
            <person name="Remington K."/>
            <person name="Beeson K."/>
            <person name="Tran B."/>
            <person name="Rogers Y.-H."/>
            <person name="Friedman R."/>
            <person name="Venter J.C."/>
        </authorList>
    </citation>
    <scope>NUCLEOTIDE SEQUENCE [LARGE SCALE GENOMIC DNA]</scope>
    <source>
        <strain evidence="2">ATCC 700755</strain>
    </source>
</reference>
<name>K4IIM6_PSYTT</name>
<gene>
    <name evidence="2" type="ordered locus">P700755_002146</name>
</gene>